<dbReference type="Pfam" id="PF13181">
    <property type="entry name" value="TPR_8"/>
    <property type="match status" value="1"/>
</dbReference>
<comment type="caution">
    <text evidence="9">The sequence shown here is derived from an EMBL/GenBank/DDBJ whole genome shotgun (WGS) entry which is preliminary data.</text>
</comment>
<dbReference type="OrthoDB" id="9989265at2759"/>
<comment type="similarity">
    <text evidence="1 8">Belongs to the Arg-specific ADP-ribosyltransferase family.</text>
</comment>
<dbReference type="EMBL" id="CAJNOJ010000088">
    <property type="protein sequence ID" value="CAF1077329.1"/>
    <property type="molecule type" value="Genomic_DNA"/>
</dbReference>
<name>A0A814MFI8_ADIRI</name>
<evidence type="ECO:0000256" key="2">
    <source>
        <dbReference type="ARBA" id="ARBA00022676"/>
    </source>
</evidence>
<protein>
    <recommendedName>
        <fullName evidence="8">NAD(P)(+)--arginine ADP-ribosyltransferase</fullName>
        <ecNumber evidence="8">2.4.2.31</ecNumber>
    </recommendedName>
    <alternativeName>
        <fullName evidence="8">Mono(ADP-ribosyl)transferase</fullName>
    </alternativeName>
</protein>
<evidence type="ECO:0000313" key="10">
    <source>
        <dbReference type="Proteomes" id="UP000663852"/>
    </source>
</evidence>
<dbReference type="Pfam" id="PF01129">
    <property type="entry name" value="ART"/>
    <property type="match status" value="1"/>
</dbReference>
<evidence type="ECO:0000256" key="1">
    <source>
        <dbReference type="ARBA" id="ARBA00009558"/>
    </source>
</evidence>
<evidence type="ECO:0000256" key="8">
    <source>
        <dbReference type="RuleBase" id="RU361228"/>
    </source>
</evidence>
<dbReference type="Proteomes" id="UP000663852">
    <property type="component" value="Unassembled WGS sequence"/>
</dbReference>
<evidence type="ECO:0000256" key="5">
    <source>
        <dbReference type="ARBA" id="ARBA00022737"/>
    </source>
</evidence>
<dbReference type="PANTHER" id="PTHR45641">
    <property type="entry name" value="TETRATRICOPEPTIDE REPEAT PROTEIN (AFU_ORTHOLOGUE AFUA_6G03870)"/>
    <property type="match status" value="1"/>
</dbReference>
<keyword evidence="4" id="KW-0548">Nucleotidyltransferase</keyword>
<gene>
    <name evidence="9" type="ORF">EDS130_LOCUS18764</name>
</gene>
<evidence type="ECO:0000256" key="7">
    <source>
        <dbReference type="ARBA" id="ARBA00047597"/>
    </source>
</evidence>
<comment type="catalytic activity">
    <reaction evidence="7 8">
        <text>L-arginyl-[protein] + NAD(+) = N(omega)-(ADP-D-ribosyl)-L-arginyl-[protein] + nicotinamide + H(+)</text>
        <dbReference type="Rhea" id="RHEA:19149"/>
        <dbReference type="Rhea" id="RHEA-COMP:10532"/>
        <dbReference type="Rhea" id="RHEA-COMP:15087"/>
        <dbReference type="ChEBI" id="CHEBI:15378"/>
        <dbReference type="ChEBI" id="CHEBI:17154"/>
        <dbReference type="ChEBI" id="CHEBI:29965"/>
        <dbReference type="ChEBI" id="CHEBI:57540"/>
        <dbReference type="ChEBI" id="CHEBI:142554"/>
        <dbReference type="EC" id="2.4.2.31"/>
    </reaction>
</comment>
<proteinExistence type="inferred from homology"/>
<organism evidence="9 10">
    <name type="scientific">Adineta ricciae</name>
    <name type="common">Rotifer</name>
    <dbReference type="NCBI Taxonomy" id="249248"/>
    <lineage>
        <taxon>Eukaryota</taxon>
        <taxon>Metazoa</taxon>
        <taxon>Spiralia</taxon>
        <taxon>Gnathifera</taxon>
        <taxon>Rotifera</taxon>
        <taxon>Eurotatoria</taxon>
        <taxon>Bdelloidea</taxon>
        <taxon>Adinetida</taxon>
        <taxon>Adinetidae</taxon>
        <taxon>Adineta</taxon>
    </lineage>
</organism>
<dbReference type="Pfam" id="PF13374">
    <property type="entry name" value="TPR_10"/>
    <property type="match status" value="2"/>
</dbReference>
<reference evidence="9" key="1">
    <citation type="submission" date="2021-02" db="EMBL/GenBank/DDBJ databases">
        <authorList>
            <person name="Nowell W R."/>
        </authorList>
    </citation>
    <scope>NUCLEOTIDE SEQUENCE</scope>
</reference>
<dbReference type="SUPFAM" id="SSF56399">
    <property type="entry name" value="ADP-ribosylation"/>
    <property type="match status" value="1"/>
</dbReference>
<keyword evidence="3 8" id="KW-0808">Transferase</keyword>
<dbReference type="Pfam" id="PF13424">
    <property type="entry name" value="TPR_12"/>
    <property type="match status" value="4"/>
</dbReference>
<keyword evidence="5" id="KW-0677">Repeat</keyword>
<dbReference type="InterPro" id="IPR000768">
    <property type="entry name" value="ART"/>
</dbReference>
<dbReference type="InterPro" id="IPR019734">
    <property type="entry name" value="TPR_rpt"/>
</dbReference>
<dbReference type="EC" id="2.4.2.31" evidence="8"/>
<evidence type="ECO:0000256" key="6">
    <source>
        <dbReference type="ARBA" id="ARBA00022803"/>
    </source>
</evidence>
<keyword evidence="6" id="KW-0802">TPR repeat</keyword>
<evidence type="ECO:0000256" key="4">
    <source>
        <dbReference type="ARBA" id="ARBA00022695"/>
    </source>
</evidence>
<dbReference type="PANTHER" id="PTHR45641:SF1">
    <property type="entry name" value="AAA+ ATPASE DOMAIN-CONTAINING PROTEIN"/>
    <property type="match status" value="1"/>
</dbReference>
<keyword evidence="8" id="KW-0520">NAD</keyword>
<accession>A0A814MFI8</accession>
<keyword evidence="2 8" id="KW-0328">Glycosyltransferase</keyword>
<dbReference type="Gene3D" id="3.90.176.10">
    <property type="entry name" value="Toxin ADP-ribosyltransferase, Chain A, domain 1"/>
    <property type="match status" value="1"/>
</dbReference>
<dbReference type="AlphaFoldDB" id="A0A814MFI8"/>
<dbReference type="Gene3D" id="1.25.40.10">
    <property type="entry name" value="Tetratricopeptide repeat domain"/>
    <property type="match status" value="4"/>
</dbReference>
<evidence type="ECO:0000256" key="3">
    <source>
        <dbReference type="ARBA" id="ARBA00022679"/>
    </source>
</evidence>
<sequence>MGRCMSKCLKSDVLSDSIDVPITGNEQHTEIVSSEIIDAVKPVDNKQRVRIVQNFTLLWLDSKIDENNLDFKNSLTQLRTIVNTINTFTNPDECIPFLDQITDEKAFMLISGSLSQTIIPCVHHAPQLESVYIFCANKSKYEQWASDWPKIKGIFTDIESICEVLKRDAQQCNQDSVTISVTSKNVDRLEPSFMYTQLLKEVLLEIEYDEKAKTELVEFCREQFHNNPHELGIINEFERDYHLHTPIWWYTCECFTYQLLNRALRIQDVEVILKMGFFLRDVHRHLEELHSYMDKNSLIYVYRGKGMPIADFEEIKNKKDGLLSFNTFLSTSINESVSLQFAKKSLKKAGTVGVLFQMIVDPWMSSTPFAPIKEVSAIPNEEEILFSMHTVFRIGEITEIEDRVWRVELTLTRDNDEDLKQLTEYIREETSKSTKWEQLGHLLIKMGNFNKAEEIFRVLLEQTFKDDEKLCASLYYHLGEVKSNKGDYKDALQLYETSLEIQQKYSDSKVSDLVNTYNSIGLMYDIMADYSKALQFYEKSREIGEKATLSDRVNMAETFNNMGAAYYHLGDYTKALEFYEKSRDICVASLPTNHPDLATVSSNIGNVHQRIKDYSRAVNAYEKTLEIQQKTLPPNHPDLAVTYNSIGLLHCNIGELSKALDAFQKDLNIKQKSLPSNHPSFAITYNNLGLVYSNMTDYPKALEFYQKSLDISLQSRPPNHSELATTYNNIGLLHLNMGEIAKALESIEKSIDIKQEILPDHHPDLYAAFNNMGLLYWNTGDYPKALSFYERSLKIGQHILPPNDPTMGALYNTIALTHFNLGNLSKALEFFEKSLEIKKVALPEGHPELAKTYNHIGLVYWQMGEYGKALPCYEQAVEIGERALPQDHPYLQAYLNGLAQMRAKCQSL</sequence>
<evidence type="ECO:0000313" key="9">
    <source>
        <dbReference type="EMBL" id="CAF1077329.1"/>
    </source>
</evidence>
<dbReference type="SUPFAM" id="SSF48452">
    <property type="entry name" value="TPR-like"/>
    <property type="match status" value="3"/>
</dbReference>
<keyword evidence="8" id="KW-0521">NADP</keyword>
<dbReference type="InterPro" id="IPR011990">
    <property type="entry name" value="TPR-like_helical_dom_sf"/>
</dbReference>
<dbReference type="SMART" id="SM00028">
    <property type="entry name" value="TPR"/>
    <property type="match status" value="11"/>
</dbReference>
<dbReference type="GO" id="GO:0016779">
    <property type="term" value="F:nucleotidyltransferase activity"/>
    <property type="evidence" value="ECO:0007669"/>
    <property type="project" value="UniProtKB-KW"/>
</dbReference>
<dbReference type="GO" id="GO:0106274">
    <property type="term" value="F:NAD+-protein-arginine ADP-ribosyltransferase activity"/>
    <property type="evidence" value="ECO:0007669"/>
    <property type="project" value="UniProtKB-EC"/>
</dbReference>